<dbReference type="AlphaFoldDB" id="A0A0F9MQJ4"/>
<gene>
    <name evidence="1" type="ORF">LCGC14_1061410</name>
</gene>
<reference evidence="1" key="1">
    <citation type="journal article" date="2015" name="Nature">
        <title>Complex archaea that bridge the gap between prokaryotes and eukaryotes.</title>
        <authorList>
            <person name="Spang A."/>
            <person name="Saw J.H."/>
            <person name="Jorgensen S.L."/>
            <person name="Zaremba-Niedzwiedzka K."/>
            <person name="Martijn J."/>
            <person name="Lind A.E."/>
            <person name="van Eijk R."/>
            <person name="Schleper C."/>
            <person name="Guy L."/>
            <person name="Ettema T.J."/>
        </authorList>
    </citation>
    <scope>NUCLEOTIDE SEQUENCE</scope>
</reference>
<dbReference type="EMBL" id="LAZR01004507">
    <property type="protein sequence ID" value="KKN07979.1"/>
    <property type="molecule type" value="Genomic_DNA"/>
</dbReference>
<name>A0A0F9MQJ4_9ZZZZ</name>
<comment type="caution">
    <text evidence="1">The sequence shown here is derived from an EMBL/GenBank/DDBJ whole genome shotgun (WGS) entry which is preliminary data.</text>
</comment>
<protein>
    <submittedName>
        <fullName evidence="1">Uncharacterized protein</fullName>
    </submittedName>
</protein>
<proteinExistence type="predicted"/>
<evidence type="ECO:0000313" key="1">
    <source>
        <dbReference type="EMBL" id="KKN07979.1"/>
    </source>
</evidence>
<organism evidence="1">
    <name type="scientific">marine sediment metagenome</name>
    <dbReference type="NCBI Taxonomy" id="412755"/>
    <lineage>
        <taxon>unclassified sequences</taxon>
        <taxon>metagenomes</taxon>
        <taxon>ecological metagenomes</taxon>
    </lineage>
</organism>
<accession>A0A0F9MQJ4</accession>
<sequence>MTDISKISEQSDAAKTVETVRRSLEFMERDLKERFSKHYKSKEKTDRNGIISKPFILKPPGANSLKSAFINSPKLKSIRPKHLKMIQLYLTGKFKVGEIAKILNVSYSFVSMTINSGPARRMIAEAFEDSVGEFKALTRPAVDAFRDGLNSPALTTRLKTANEYFKIVQKQAPKKIELEINDRLVDAKEKLFDKLGLDPAKLIELTKDEYA</sequence>